<dbReference type="Proteomes" id="UP001201463">
    <property type="component" value="Unassembled WGS sequence"/>
</dbReference>
<dbReference type="InterPro" id="IPR042099">
    <property type="entry name" value="ANL_N_sf"/>
</dbReference>
<dbReference type="PROSITE" id="PS00455">
    <property type="entry name" value="AMP_BINDING"/>
    <property type="match status" value="1"/>
</dbReference>
<accession>A0ABS8XES6</accession>
<evidence type="ECO:0000313" key="8">
    <source>
        <dbReference type="Proteomes" id="UP001201463"/>
    </source>
</evidence>
<protein>
    <submittedName>
        <fullName evidence="7">Fatty acyl-AMP ligase</fullName>
    </submittedName>
</protein>
<comment type="caution">
    <text evidence="7">The sequence shown here is derived from an EMBL/GenBank/DDBJ whole genome shotgun (WGS) entry which is preliminary data.</text>
</comment>
<dbReference type="Gene3D" id="3.40.50.12780">
    <property type="entry name" value="N-terminal domain of ligase-like"/>
    <property type="match status" value="1"/>
</dbReference>
<dbReference type="Pfam" id="PF23024">
    <property type="entry name" value="AMP-dom_DIP2-like"/>
    <property type="match status" value="1"/>
</dbReference>
<keyword evidence="2 7" id="KW-0436">Ligase</keyword>
<dbReference type="CDD" id="cd05931">
    <property type="entry name" value="FAAL"/>
    <property type="match status" value="1"/>
</dbReference>
<evidence type="ECO:0000259" key="6">
    <source>
        <dbReference type="Pfam" id="PF23024"/>
    </source>
</evidence>
<proteinExistence type="inferred from homology"/>
<feature type="domain" description="AMP-dependent synthetase/ligase" evidence="5">
    <location>
        <begin position="48"/>
        <end position="404"/>
    </location>
</feature>
<dbReference type="RefSeq" id="WP_233393935.1">
    <property type="nucleotide sequence ID" value="NZ_JAJTWT010000009.1"/>
</dbReference>
<feature type="domain" description="AMP-binding enzyme C-terminal" evidence="6">
    <location>
        <begin position="448"/>
        <end position="557"/>
    </location>
</feature>
<gene>
    <name evidence="7" type="ORF">LXT12_19340</name>
</gene>
<keyword evidence="4" id="KW-0443">Lipid metabolism</keyword>
<evidence type="ECO:0000313" key="7">
    <source>
        <dbReference type="EMBL" id="MCE4539411.1"/>
    </source>
</evidence>
<dbReference type="SUPFAM" id="SSF56801">
    <property type="entry name" value="Acetyl-CoA synthetase-like"/>
    <property type="match status" value="1"/>
</dbReference>
<dbReference type="PANTHER" id="PTHR22754:SF32">
    <property type="entry name" value="DISCO-INTERACTING PROTEIN 2"/>
    <property type="match status" value="1"/>
</dbReference>
<organism evidence="7 8">
    <name type="scientific">Pelomonas caseinilytica</name>
    <dbReference type="NCBI Taxonomy" id="2906763"/>
    <lineage>
        <taxon>Bacteria</taxon>
        <taxon>Pseudomonadati</taxon>
        <taxon>Pseudomonadota</taxon>
        <taxon>Betaproteobacteria</taxon>
        <taxon>Burkholderiales</taxon>
        <taxon>Sphaerotilaceae</taxon>
        <taxon>Roseateles</taxon>
    </lineage>
</organism>
<dbReference type="GO" id="GO:0016874">
    <property type="term" value="F:ligase activity"/>
    <property type="evidence" value="ECO:0007669"/>
    <property type="project" value="UniProtKB-KW"/>
</dbReference>
<name>A0ABS8XES6_9BURK</name>
<evidence type="ECO:0000256" key="1">
    <source>
        <dbReference type="ARBA" id="ARBA00006432"/>
    </source>
</evidence>
<dbReference type="Pfam" id="PF00501">
    <property type="entry name" value="AMP-binding"/>
    <property type="match status" value="1"/>
</dbReference>
<dbReference type="InterPro" id="IPR000873">
    <property type="entry name" value="AMP-dep_synth/lig_dom"/>
</dbReference>
<evidence type="ECO:0000256" key="4">
    <source>
        <dbReference type="ARBA" id="ARBA00023098"/>
    </source>
</evidence>
<sequence>MSEFGEDDGNEDGVDRVQNRRLFPELLKFRAQNEPMGLAYRFFNGQSIPKTLTFLELHEQCNKLASILVERGWEAQRVLLVCKSEFNFVVAFHACLLAGVVAVPTAPPRRQMLHQRLELLAADSSAVGILCDFDEIAQTDFRARDRAWHAIDLRTLRLDVGASALNARSAKPQDIAFLQYTSGSTGAPKGVAVSHFNLIDNSERIRLAMGVKPTSAVLVGLPLFHDMGLVGGVLQSLFAGCSASFLRPAELVQYPERWLELISRYGITISGGPNFMYELATREVRPESMRGLDLSSWMVAFCGAEPIRASTVRNFSEKFASVGFDSRAFFPCYGMAEATLLITGGPARQMPVVTKREEVDIVGCGHATPGLLVCVVDPDSRRLLPDGQVGEIWVAGHSVARGYWQNEPQTERTFHAQLTQFPGRNFLRTGDLGWLESGQLFVSGRLKDLIIINGRKYFPHDIEETVERYCTPIRRGGVIAIGVAAPGGEEELVVVAELDRMALRKTESWVDQKAMIRRAVQVEHGLPLADVVFLRPGELPRTSSGKLRRSQCRDDYLLRSKS</sequence>
<evidence type="ECO:0000256" key="3">
    <source>
        <dbReference type="ARBA" id="ARBA00022832"/>
    </source>
</evidence>
<dbReference type="EMBL" id="JAJTWT010000009">
    <property type="protein sequence ID" value="MCE4539411.1"/>
    <property type="molecule type" value="Genomic_DNA"/>
</dbReference>
<comment type="similarity">
    <text evidence="1">Belongs to the ATP-dependent AMP-binding enzyme family.</text>
</comment>
<keyword evidence="3" id="KW-0276">Fatty acid metabolism</keyword>
<reference evidence="7 8" key="1">
    <citation type="submission" date="2021-12" db="EMBL/GenBank/DDBJ databases">
        <title>Genome seq of p7.</title>
        <authorList>
            <person name="Seo T."/>
        </authorList>
    </citation>
    <scope>NUCLEOTIDE SEQUENCE [LARGE SCALE GENOMIC DNA]</scope>
    <source>
        <strain evidence="7 8">P7</strain>
    </source>
</reference>
<dbReference type="PANTHER" id="PTHR22754">
    <property type="entry name" value="DISCO-INTERACTING PROTEIN 2 DIP2 -RELATED"/>
    <property type="match status" value="1"/>
</dbReference>
<dbReference type="InterPro" id="IPR025110">
    <property type="entry name" value="AMP-bd_C"/>
</dbReference>
<dbReference type="InterPro" id="IPR040097">
    <property type="entry name" value="FAAL/FAAC"/>
</dbReference>
<evidence type="ECO:0000256" key="2">
    <source>
        <dbReference type="ARBA" id="ARBA00022598"/>
    </source>
</evidence>
<dbReference type="InterPro" id="IPR020845">
    <property type="entry name" value="AMP-binding_CS"/>
</dbReference>
<evidence type="ECO:0000259" key="5">
    <source>
        <dbReference type="Pfam" id="PF00501"/>
    </source>
</evidence>
<keyword evidence="8" id="KW-1185">Reference proteome</keyword>
<dbReference type="InterPro" id="IPR045851">
    <property type="entry name" value="AMP-bd_C_sf"/>
</dbReference>
<dbReference type="Gene3D" id="3.30.300.30">
    <property type="match status" value="1"/>
</dbReference>